<comment type="function">
    <text evidence="7">Catalyzes the formation of 4-diphosphocytidyl-2-C-methyl-D-erythritol from CTP and 2-C-methyl-D-erythritol 4-phosphate (MEP).</text>
</comment>
<evidence type="ECO:0000256" key="7">
    <source>
        <dbReference type="HAMAP-Rule" id="MF_00108"/>
    </source>
</evidence>
<dbReference type="PANTHER" id="PTHR32125">
    <property type="entry name" value="2-C-METHYL-D-ERYTHRITOL 4-PHOSPHATE CYTIDYLYLTRANSFERASE, CHLOROPLASTIC"/>
    <property type="match status" value="1"/>
</dbReference>
<dbReference type="InterPro" id="IPR034683">
    <property type="entry name" value="IspD/TarI"/>
</dbReference>
<dbReference type="OrthoDB" id="9806837at2"/>
<evidence type="ECO:0000256" key="5">
    <source>
        <dbReference type="ARBA" id="ARBA00022695"/>
    </source>
</evidence>
<evidence type="ECO:0000256" key="3">
    <source>
        <dbReference type="ARBA" id="ARBA00009789"/>
    </source>
</evidence>
<dbReference type="GO" id="GO:0050518">
    <property type="term" value="F:2-C-methyl-D-erythritol 4-phosphate cytidylyltransferase activity"/>
    <property type="evidence" value="ECO:0007669"/>
    <property type="project" value="UniProtKB-UniRule"/>
</dbReference>
<keyword evidence="6 7" id="KW-0414">Isoprene biosynthesis</keyword>
<evidence type="ECO:0000313" key="9">
    <source>
        <dbReference type="Proteomes" id="UP000092971"/>
    </source>
</evidence>
<evidence type="ECO:0000256" key="4">
    <source>
        <dbReference type="ARBA" id="ARBA00022679"/>
    </source>
</evidence>
<dbReference type="UniPathway" id="UPA00056">
    <property type="reaction ID" value="UER00093"/>
</dbReference>
<keyword evidence="4 7" id="KW-0808">Transferase</keyword>
<dbReference type="InterPro" id="IPR029044">
    <property type="entry name" value="Nucleotide-diphossugar_trans"/>
</dbReference>
<dbReference type="Gene3D" id="3.90.550.10">
    <property type="entry name" value="Spore Coat Polysaccharide Biosynthesis Protein SpsA, Chain A"/>
    <property type="match status" value="1"/>
</dbReference>
<dbReference type="GO" id="GO:0019288">
    <property type="term" value="P:isopentenyl diphosphate biosynthetic process, methylerythritol 4-phosphate pathway"/>
    <property type="evidence" value="ECO:0007669"/>
    <property type="project" value="UniProtKB-UniRule"/>
</dbReference>
<organism evidence="8 9">
    <name type="scientific">Thermoclostridium stercorarium subsp. thermolacticum DSM 2910</name>
    <dbReference type="NCBI Taxonomy" id="1121336"/>
    <lineage>
        <taxon>Bacteria</taxon>
        <taxon>Bacillati</taxon>
        <taxon>Bacillota</taxon>
        <taxon>Clostridia</taxon>
        <taxon>Eubacteriales</taxon>
        <taxon>Oscillospiraceae</taxon>
        <taxon>Thermoclostridium</taxon>
    </lineage>
</organism>
<feature type="site" description="Transition state stabilizer" evidence="7">
    <location>
        <position position="26"/>
    </location>
</feature>
<dbReference type="Proteomes" id="UP000092971">
    <property type="component" value="Chromosome"/>
</dbReference>
<dbReference type="EMBL" id="CP014672">
    <property type="protein sequence ID" value="ANW97800.1"/>
    <property type="molecule type" value="Genomic_DNA"/>
</dbReference>
<reference evidence="8 9" key="1">
    <citation type="submission" date="2016-02" db="EMBL/GenBank/DDBJ databases">
        <title>Comparison of Clostridium stercorarium subspecies using comparative genomics and transcriptomics.</title>
        <authorList>
            <person name="Schellenberg J."/>
            <person name="Thallinger G."/>
            <person name="Levin D.B."/>
            <person name="Zhang X."/>
            <person name="Alvare G."/>
            <person name="Fristensky B."/>
            <person name="Sparling R."/>
        </authorList>
    </citation>
    <scope>NUCLEOTIDE SEQUENCE [LARGE SCALE GENOMIC DNA]</scope>
    <source>
        <strain evidence="8 9">DSM 2910</strain>
    </source>
</reference>
<dbReference type="HAMAP" id="MF_00108">
    <property type="entry name" value="IspD"/>
    <property type="match status" value="1"/>
</dbReference>
<comment type="similarity">
    <text evidence="3 7">Belongs to the IspD/TarI cytidylyltransferase family. IspD subfamily.</text>
</comment>
<dbReference type="FunFam" id="3.90.550.10:FF:000003">
    <property type="entry name" value="2-C-methyl-D-erythritol 4-phosphate cytidylyltransferase"/>
    <property type="match status" value="1"/>
</dbReference>
<dbReference type="InterPro" id="IPR001228">
    <property type="entry name" value="IspD"/>
</dbReference>
<dbReference type="SUPFAM" id="SSF53448">
    <property type="entry name" value="Nucleotide-diphospho-sugar transferases"/>
    <property type="match status" value="1"/>
</dbReference>
<evidence type="ECO:0000256" key="6">
    <source>
        <dbReference type="ARBA" id="ARBA00023229"/>
    </source>
</evidence>
<sequence length="237" mass="26270">MSNVYKVSAIILAAGKGSRMKTGINKQYLSLGGKPVLAHTIEVFDRAECISEIIVVINKNDNEIFINSVLKPYDFKKITAVAEGGEDRQASVFNGLRLVCPSADIVVVHDGARPLVTTDIIQRSVEAALETGAACVGVPVKDTIKKVDKELNVEYTPDRSELWAIQTPQTFRRRILFDAHEKANRDGFRGTDDSVLAERLGYRVRMVMGSYTNIKITTIEDLAFAETLLKNFLHRGD</sequence>
<feature type="site" description="Positions MEP for the nucleophilic attack" evidence="7">
    <location>
        <position position="215"/>
    </location>
</feature>
<dbReference type="InterPro" id="IPR050088">
    <property type="entry name" value="IspD/TarI_cytidylyltransf_bact"/>
</dbReference>
<dbReference type="InterPro" id="IPR018294">
    <property type="entry name" value="ISPD_synthase_CS"/>
</dbReference>
<evidence type="ECO:0000313" key="8">
    <source>
        <dbReference type="EMBL" id="ANW97800.1"/>
    </source>
</evidence>
<protein>
    <recommendedName>
        <fullName evidence="7">2-C-methyl-D-erythritol 4-phosphate cytidylyltransferase</fullName>
        <ecNumber evidence="7">2.7.7.60</ecNumber>
    </recommendedName>
    <alternativeName>
        <fullName evidence="7">4-diphosphocytidyl-2C-methyl-D-erythritol synthase</fullName>
    </alternativeName>
    <alternativeName>
        <fullName evidence="7">MEP cytidylyltransferase</fullName>
        <shortName evidence="7">MCT</shortName>
    </alternativeName>
</protein>
<dbReference type="NCBIfam" id="TIGR00453">
    <property type="entry name" value="ispD"/>
    <property type="match status" value="1"/>
</dbReference>
<evidence type="ECO:0000256" key="2">
    <source>
        <dbReference type="ARBA" id="ARBA00004787"/>
    </source>
</evidence>
<evidence type="ECO:0000256" key="1">
    <source>
        <dbReference type="ARBA" id="ARBA00001282"/>
    </source>
</evidence>
<dbReference type="RefSeq" id="WP_015357996.1">
    <property type="nucleotide sequence ID" value="NZ_CP014672.1"/>
</dbReference>
<dbReference type="Pfam" id="PF01128">
    <property type="entry name" value="IspD"/>
    <property type="match status" value="1"/>
</dbReference>
<dbReference type="AlphaFoldDB" id="A0A1B1YAK0"/>
<comment type="pathway">
    <text evidence="2 7">Isoprenoid biosynthesis; isopentenyl diphosphate biosynthesis via DXP pathway; isopentenyl diphosphate from 1-deoxy-D-xylulose 5-phosphate: step 2/6.</text>
</comment>
<dbReference type="CDD" id="cd02516">
    <property type="entry name" value="CDP-ME_synthetase"/>
    <property type="match status" value="1"/>
</dbReference>
<comment type="catalytic activity">
    <reaction evidence="1 7">
        <text>2-C-methyl-D-erythritol 4-phosphate + CTP + H(+) = 4-CDP-2-C-methyl-D-erythritol + diphosphate</text>
        <dbReference type="Rhea" id="RHEA:13429"/>
        <dbReference type="ChEBI" id="CHEBI:15378"/>
        <dbReference type="ChEBI" id="CHEBI:33019"/>
        <dbReference type="ChEBI" id="CHEBI:37563"/>
        <dbReference type="ChEBI" id="CHEBI:57823"/>
        <dbReference type="ChEBI" id="CHEBI:58262"/>
        <dbReference type="EC" id="2.7.7.60"/>
    </reaction>
</comment>
<feature type="site" description="Positions MEP for the nucleophilic attack" evidence="7">
    <location>
        <position position="159"/>
    </location>
</feature>
<feature type="site" description="Transition state stabilizer" evidence="7">
    <location>
        <position position="19"/>
    </location>
</feature>
<dbReference type="EC" id="2.7.7.60" evidence="7"/>
<proteinExistence type="inferred from homology"/>
<gene>
    <name evidence="7" type="primary">ispD</name>
    <name evidence="8" type="ORF">CSTERTH_01495</name>
</gene>
<name>A0A1B1YAK0_THEST</name>
<dbReference type="PANTHER" id="PTHR32125:SF4">
    <property type="entry name" value="2-C-METHYL-D-ERYTHRITOL 4-PHOSPHATE CYTIDYLYLTRANSFERASE, CHLOROPLASTIC"/>
    <property type="match status" value="1"/>
</dbReference>
<dbReference type="PROSITE" id="PS01295">
    <property type="entry name" value="ISPD"/>
    <property type="match status" value="1"/>
</dbReference>
<keyword evidence="5 7" id="KW-0548">Nucleotidyltransferase</keyword>
<accession>A0A1B1YAK0</accession>